<accession>A0ACC0AYY6</accession>
<evidence type="ECO:0000313" key="1">
    <source>
        <dbReference type="EMBL" id="KAI5666223.1"/>
    </source>
</evidence>
<gene>
    <name evidence="1" type="ORF">M9H77_16076</name>
</gene>
<proteinExistence type="predicted"/>
<dbReference type="EMBL" id="CM044704">
    <property type="protein sequence ID" value="KAI5666223.1"/>
    <property type="molecule type" value="Genomic_DNA"/>
</dbReference>
<comment type="caution">
    <text evidence="1">The sequence shown here is derived from an EMBL/GenBank/DDBJ whole genome shotgun (WGS) entry which is preliminary data.</text>
</comment>
<organism evidence="1 2">
    <name type="scientific">Catharanthus roseus</name>
    <name type="common">Madagascar periwinkle</name>
    <name type="synonym">Vinca rosea</name>
    <dbReference type="NCBI Taxonomy" id="4058"/>
    <lineage>
        <taxon>Eukaryota</taxon>
        <taxon>Viridiplantae</taxon>
        <taxon>Streptophyta</taxon>
        <taxon>Embryophyta</taxon>
        <taxon>Tracheophyta</taxon>
        <taxon>Spermatophyta</taxon>
        <taxon>Magnoliopsida</taxon>
        <taxon>eudicotyledons</taxon>
        <taxon>Gunneridae</taxon>
        <taxon>Pentapetalae</taxon>
        <taxon>asterids</taxon>
        <taxon>lamiids</taxon>
        <taxon>Gentianales</taxon>
        <taxon>Apocynaceae</taxon>
        <taxon>Rauvolfioideae</taxon>
        <taxon>Vinceae</taxon>
        <taxon>Catharanthinae</taxon>
        <taxon>Catharanthus</taxon>
    </lineage>
</organism>
<protein>
    <submittedName>
        <fullName evidence="1">Uncharacterized protein</fullName>
    </submittedName>
</protein>
<evidence type="ECO:0000313" key="2">
    <source>
        <dbReference type="Proteomes" id="UP001060085"/>
    </source>
</evidence>
<keyword evidence="2" id="KW-1185">Reference proteome</keyword>
<name>A0ACC0AYY6_CATRO</name>
<dbReference type="Proteomes" id="UP001060085">
    <property type="component" value="Linkage Group LG04"/>
</dbReference>
<sequence length="157" mass="17978">MSGSQSPNRTDEVMSENSQNRQSEPTREATPRPEQATHKVIENFMIKMMELLETSMATRRNERVPVTGADEALERFLKFRPPEFYGDIEQEIKAELFLEQLNDIYDTLKYEDALRVTLIDTDENKTRQFVKGLRVELQRALAPLPPMGFAAAVEAAT</sequence>
<reference evidence="2" key="1">
    <citation type="journal article" date="2023" name="Nat. Plants">
        <title>Single-cell RNA sequencing provides a high-resolution roadmap for understanding the multicellular compartmentation of specialized metabolism.</title>
        <authorList>
            <person name="Sun S."/>
            <person name="Shen X."/>
            <person name="Li Y."/>
            <person name="Li Y."/>
            <person name="Wang S."/>
            <person name="Li R."/>
            <person name="Zhang H."/>
            <person name="Shen G."/>
            <person name="Guo B."/>
            <person name="Wei J."/>
            <person name="Xu J."/>
            <person name="St-Pierre B."/>
            <person name="Chen S."/>
            <person name="Sun C."/>
        </authorList>
    </citation>
    <scope>NUCLEOTIDE SEQUENCE [LARGE SCALE GENOMIC DNA]</scope>
</reference>